<dbReference type="OrthoDB" id="5245375at2759"/>
<feature type="region of interest" description="Disordered" evidence="1">
    <location>
        <begin position="509"/>
        <end position="560"/>
    </location>
</feature>
<gene>
    <name evidence="4" type="ORF">DHEL01_v202198</name>
</gene>
<feature type="compositionally biased region" description="Polar residues" evidence="1">
    <location>
        <begin position="128"/>
        <end position="145"/>
    </location>
</feature>
<dbReference type="AlphaFoldDB" id="A0A2P5IA92"/>
<organism evidence="4 5">
    <name type="scientific">Diaporthe helianthi</name>
    <dbReference type="NCBI Taxonomy" id="158607"/>
    <lineage>
        <taxon>Eukaryota</taxon>
        <taxon>Fungi</taxon>
        <taxon>Dikarya</taxon>
        <taxon>Ascomycota</taxon>
        <taxon>Pezizomycotina</taxon>
        <taxon>Sordariomycetes</taxon>
        <taxon>Sordariomycetidae</taxon>
        <taxon>Diaporthales</taxon>
        <taxon>Diaporthaceae</taxon>
        <taxon>Diaporthe</taxon>
    </lineage>
</organism>
<dbReference type="InterPro" id="IPR002889">
    <property type="entry name" value="WSC_carb-bd"/>
</dbReference>
<dbReference type="Proteomes" id="UP000094444">
    <property type="component" value="Unassembled WGS sequence"/>
</dbReference>
<evidence type="ECO:0000256" key="2">
    <source>
        <dbReference type="SAM" id="SignalP"/>
    </source>
</evidence>
<feature type="signal peptide" evidence="2">
    <location>
        <begin position="1"/>
        <end position="20"/>
    </location>
</feature>
<name>A0A2P5IA92_DIAHE</name>
<feature type="compositionally biased region" description="Pro residues" evidence="1">
    <location>
        <begin position="533"/>
        <end position="544"/>
    </location>
</feature>
<feature type="region of interest" description="Disordered" evidence="1">
    <location>
        <begin position="128"/>
        <end position="280"/>
    </location>
</feature>
<sequence>MGRLHTLAAGTTLLALGVKAQMSYQGCAALDTSTIKGTIDLYPQGPSSCLAYCNSIGYSYAGLQAQFCSCWESSPIVNQKYADSEHADCSFNCDDPYSNQYCGGIDLSTLGFLYSYYAGVADPNALPSSASTAPGGVATSSTSEVLTPPSPTSSAEGGVATTPSPSDVGSVTPGIPPPSSAGGDPSILPSTSAGEVLPPTSSGAVLPSPASSSDVLAPPESSGPTSIPSGALGPGLPGPGPSSLILSTPGGIVPTPSGSGPGASGTASPSPTGAGGAPIETIVPLSPGQPFVINIATFLRNVGDQALSWIPSPVWFMYNGNITSFYGTIPIDFPAGPFVITVTAGQPTTGSNGPQQRRQAAGVYAFAIELLIVAPGGPLPTTSLPTLPTLPVGPSTSAVLPSYTNTVYQTITSTITRCPVCEPEVTLFAVPIGTTCITAEVFTTPCEVTYTKTRPDGVVTPVVTTTVSRIPYNPAESTIVVTTVDYLTTRYTTTLLIALTRTVQRLLPTDEAGPAQPPPPAPPGPPGGAAGPVPVPVPGPPTPPANVGYGTGAYNGTQGAKPTMPVTAGASMDRFVEMFVLLSGIAFGALLVL</sequence>
<dbReference type="PROSITE" id="PS51212">
    <property type="entry name" value="WSC"/>
    <property type="match status" value="1"/>
</dbReference>
<feature type="compositionally biased region" description="Low complexity" evidence="1">
    <location>
        <begin position="241"/>
        <end position="272"/>
    </location>
</feature>
<evidence type="ECO:0000256" key="1">
    <source>
        <dbReference type="SAM" id="MobiDB-lite"/>
    </source>
</evidence>
<proteinExistence type="predicted"/>
<dbReference type="InParanoid" id="A0A2P5IA92"/>
<keyword evidence="2" id="KW-0732">Signal</keyword>
<evidence type="ECO:0000313" key="5">
    <source>
        <dbReference type="Proteomes" id="UP000094444"/>
    </source>
</evidence>
<protein>
    <recommendedName>
        <fullName evidence="3">WSC domain-containing protein</fullName>
    </recommendedName>
</protein>
<feature type="compositionally biased region" description="Polar residues" evidence="1">
    <location>
        <begin position="188"/>
        <end position="214"/>
    </location>
</feature>
<accession>A0A2P5IA92</accession>
<reference evidence="4" key="1">
    <citation type="submission" date="2017-09" db="EMBL/GenBank/DDBJ databases">
        <title>Polyketide synthases of a Diaporthe helianthi virulent isolate.</title>
        <authorList>
            <person name="Baroncelli R."/>
        </authorList>
    </citation>
    <scope>NUCLEOTIDE SEQUENCE [LARGE SCALE GENOMIC DNA]</scope>
    <source>
        <strain evidence="4">7/96</strain>
    </source>
</reference>
<evidence type="ECO:0000313" key="4">
    <source>
        <dbReference type="EMBL" id="POS79404.1"/>
    </source>
</evidence>
<feature type="chain" id="PRO_5015113121" description="WSC domain-containing protein" evidence="2">
    <location>
        <begin position="21"/>
        <end position="593"/>
    </location>
</feature>
<feature type="domain" description="WSC" evidence="3">
    <location>
        <begin position="21"/>
        <end position="117"/>
    </location>
</feature>
<dbReference type="EMBL" id="MAVT02000116">
    <property type="protein sequence ID" value="POS79404.1"/>
    <property type="molecule type" value="Genomic_DNA"/>
</dbReference>
<comment type="caution">
    <text evidence="4">The sequence shown here is derived from an EMBL/GenBank/DDBJ whole genome shotgun (WGS) entry which is preliminary data.</text>
</comment>
<keyword evidence="5" id="KW-1185">Reference proteome</keyword>
<feature type="compositionally biased region" description="Pro residues" evidence="1">
    <location>
        <begin position="515"/>
        <end position="526"/>
    </location>
</feature>
<evidence type="ECO:0000259" key="3">
    <source>
        <dbReference type="PROSITE" id="PS51212"/>
    </source>
</evidence>